<keyword evidence="3" id="KW-1185">Reference proteome</keyword>
<evidence type="ECO:0000256" key="1">
    <source>
        <dbReference type="SAM" id="Phobius"/>
    </source>
</evidence>
<organism evidence="2 3">
    <name type="scientific">Granulicella arctica</name>
    <dbReference type="NCBI Taxonomy" id="940613"/>
    <lineage>
        <taxon>Bacteria</taxon>
        <taxon>Pseudomonadati</taxon>
        <taxon>Acidobacteriota</taxon>
        <taxon>Terriglobia</taxon>
        <taxon>Terriglobales</taxon>
        <taxon>Acidobacteriaceae</taxon>
        <taxon>Granulicella</taxon>
    </lineage>
</organism>
<feature type="transmembrane region" description="Helical" evidence="1">
    <location>
        <begin position="396"/>
        <end position="416"/>
    </location>
</feature>
<proteinExistence type="predicted"/>
<comment type="caution">
    <text evidence="2">The sequence shown here is derived from an EMBL/GenBank/DDBJ whole genome shotgun (WGS) entry which is preliminary data.</text>
</comment>
<dbReference type="AlphaFoldDB" id="A0A7Y9PER3"/>
<dbReference type="RefSeq" id="WP_179486749.1">
    <property type="nucleotide sequence ID" value="NZ_JACCCW010000001.1"/>
</dbReference>
<evidence type="ECO:0008006" key="4">
    <source>
        <dbReference type="Google" id="ProtNLM"/>
    </source>
</evidence>
<dbReference type="Pfam" id="PF13163">
    <property type="entry name" value="DUF3999"/>
    <property type="match status" value="1"/>
</dbReference>
<evidence type="ECO:0000313" key="3">
    <source>
        <dbReference type="Proteomes" id="UP000589520"/>
    </source>
</evidence>
<keyword evidence="1" id="KW-1133">Transmembrane helix</keyword>
<name>A0A7Y9PER3_9BACT</name>
<sequence>MKALLLALLLWQVADVAPDAEQQYFHYERAVSLPSTAADGGQACATLDGQVYAHAATSLKDVRLYQGMREVPYAITLSESTEADSEPAKVLNLGMRGKKIVFDLAMPARPYTDVVLDLDAHDFIASAEVSAGATKLGTFTLFDLSSQRLSRSMTLRLQESSFSTLHVELNISSADGSSAFAATTAMVEGAMVPPNREAQTVYTVVGETAAVTQRGRQTVARFLLPAHVPVERVSFAMAPGFAGNFSRNVEVTGRTEGAPDAAVETLTGSILRVRMERAGGTIRQEQLSVPATLGANLQKDATVEVLIDNGNDVPLPVSSVRLEMRERRLCFAVPAVDGLRLFYGDDKLDAPVYDYARLFSQDGKVATAALKAEESNPQYVGRPVPLRPLTERYPELLWVVLLAVVCVLAVVAMHSAKRMPK</sequence>
<gene>
    <name evidence="2" type="ORF">HDF17_000128</name>
</gene>
<dbReference type="EMBL" id="JACCCW010000001">
    <property type="protein sequence ID" value="NYF77841.1"/>
    <property type="molecule type" value="Genomic_DNA"/>
</dbReference>
<protein>
    <recommendedName>
        <fullName evidence="4">DUF3999 family protein</fullName>
    </recommendedName>
</protein>
<evidence type="ECO:0000313" key="2">
    <source>
        <dbReference type="EMBL" id="NYF77841.1"/>
    </source>
</evidence>
<dbReference type="Proteomes" id="UP000589520">
    <property type="component" value="Unassembled WGS sequence"/>
</dbReference>
<accession>A0A7Y9PER3</accession>
<keyword evidence="1" id="KW-0812">Transmembrane</keyword>
<dbReference type="InterPro" id="IPR025060">
    <property type="entry name" value="DUF3999"/>
</dbReference>
<keyword evidence="1" id="KW-0472">Membrane</keyword>
<reference evidence="2 3" key="1">
    <citation type="submission" date="2020-07" db="EMBL/GenBank/DDBJ databases">
        <title>Genomic Encyclopedia of Type Strains, Phase IV (KMG-V): Genome sequencing to study the core and pangenomes of soil and plant-associated prokaryotes.</title>
        <authorList>
            <person name="Whitman W."/>
        </authorList>
    </citation>
    <scope>NUCLEOTIDE SEQUENCE [LARGE SCALE GENOMIC DNA]</scope>
    <source>
        <strain evidence="2 3">X4EP2</strain>
    </source>
</reference>